<dbReference type="Proteomes" id="UP000035648">
    <property type="component" value="Chromosome"/>
</dbReference>
<protein>
    <submittedName>
        <fullName evidence="2">Putative beta-hydroxyacyl-(Acyl-carrier-protein) dehydratase FabZ, 3R-hydroxymyristoyl ACP dehydrase</fullName>
        <ecNumber evidence="2">4.2.1.-</ecNumber>
    </submittedName>
</protein>
<dbReference type="Pfam" id="PF07977">
    <property type="entry name" value="FabA"/>
    <property type="match status" value="1"/>
</dbReference>
<evidence type="ECO:0000313" key="2">
    <source>
        <dbReference type="EMBL" id="AKM82309.1"/>
    </source>
</evidence>
<dbReference type="PANTHER" id="PTHR30272">
    <property type="entry name" value="3-HYDROXYACYL-[ACYL-CARRIER-PROTEIN] DEHYDRATASE"/>
    <property type="match status" value="1"/>
</dbReference>
<dbReference type="KEGG" id="bbgw:UT28_C0001G0504"/>
<dbReference type="EC" id="4.2.1.-" evidence="2"/>
<keyword evidence="1 2" id="KW-0456">Lyase</keyword>
<dbReference type="PANTHER" id="PTHR30272:SF1">
    <property type="entry name" value="3-HYDROXYACYL-[ACYL-CARRIER-PROTEIN] DEHYDRATASE"/>
    <property type="match status" value="1"/>
</dbReference>
<dbReference type="InterPro" id="IPR013114">
    <property type="entry name" value="FabA_FabZ"/>
</dbReference>
<accession>A0A0G4B393</accession>
<dbReference type="AlphaFoldDB" id="A0A0G4B393"/>
<dbReference type="Gene3D" id="3.10.129.10">
    <property type="entry name" value="Hotdog Thioesterase"/>
    <property type="match status" value="1"/>
</dbReference>
<organism evidence="2 3">
    <name type="scientific">Berkelbacteria bacterium GW2011_GWE1_39_12</name>
    <dbReference type="NCBI Taxonomy" id="1618337"/>
    <lineage>
        <taxon>Bacteria</taxon>
        <taxon>Candidatus Berkelbacteria</taxon>
    </lineage>
</organism>
<reference evidence="2 3" key="1">
    <citation type="journal article" date="2015" name="Nature">
        <title>rRNA introns, odd ribosomes, and small enigmatic genomes across a large radiation of phyla.</title>
        <authorList>
            <person name="Brown C.T."/>
            <person name="Hug L.A."/>
            <person name="Thomas B.C."/>
            <person name="Sharon I."/>
            <person name="Castelle C.J."/>
            <person name="Singh A."/>
            <person name="Wilkins M.J."/>
            <person name="Williams K.H."/>
            <person name="Banfield J.F."/>
        </authorList>
    </citation>
    <scope>NUCLEOTIDE SEQUENCE [LARGE SCALE GENOMIC DNA]</scope>
</reference>
<evidence type="ECO:0000313" key="3">
    <source>
        <dbReference type="Proteomes" id="UP000035648"/>
    </source>
</evidence>
<name>A0A0G4B393_9BACT</name>
<gene>
    <name evidence="2" type="primary">fabZ</name>
    <name evidence="2" type="ORF">UT28_C0001G0504</name>
</gene>
<dbReference type="EMBL" id="CP011213">
    <property type="protein sequence ID" value="AKM82309.1"/>
    <property type="molecule type" value="Genomic_DNA"/>
</dbReference>
<sequence length="141" mass="15921">MQRLKVILAHGPFFRMISKILGITESQVITTEFTYTGREILAAQDHFPGNLICPAIFLIEAMAQSAGQIAVRRKELRGLLPSLSGIERFRVRRPIRPGAVLRIESEIVRLRSTAGKAECKIYDDDQEVADMKFTFTLTKTQ</sequence>
<evidence type="ECO:0000256" key="1">
    <source>
        <dbReference type="ARBA" id="ARBA00023239"/>
    </source>
</evidence>
<dbReference type="GO" id="GO:0016829">
    <property type="term" value="F:lyase activity"/>
    <property type="evidence" value="ECO:0007669"/>
    <property type="project" value="UniProtKB-KW"/>
</dbReference>
<dbReference type="InterPro" id="IPR029069">
    <property type="entry name" value="HotDog_dom_sf"/>
</dbReference>
<proteinExistence type="predicted"/>
<dbReference type="STRING" id="1618337.UT28_C0001G0504"/>
<dbReference type="SUPFAM" id="SSF54637">
    <property type="entry name" value="Thioesterase/thiol ester dehydrase-isomerase"/>
    <property type="match status" value="1"/>
</dbReference>